<dbReference type="PANTHER" id="PTHR43628:SF1">
    <property type="entry name" value="CHITIN SYNTHASE REGULATORY FACTOR 2-RELATED"/>
    <property type="match status" value="1"/>
</dbReference>
<dbReference type="InterPro" id="IPR052945">
    <property type="entry name" value="Mitotic_Regulator"/>
</dbReference>
<feature type="compositionally biased region" description="Pro residues" evidence="1">
    <location>
        <begin position="207"/>
        <end position="218"/>
    </location>
</feature>
<dbReference type="SUPFAM" id="SSF81901">
    <property type="entry name" value="HCP-like"/>
    <property type="match status" value="1"/>
</dbReference>
<feature type="compositionally biased region" description="Low complexity" evidence="1">
    <location>
        <begin position="253"/>
        <end position="265"/>
    </location>
</feature>
<evidence type="ECO:0000313" key="2">
    <source>
        <dbReference type="EMBL" id="KAF7720918.1"/>
    </source>
</evidence>
<feature type="region of interest" description="Disordered" evidence="1">
    <location>
        <begin position="124"/>
        <end position="146"/>
    </location>
</feature>
<reference evidence="2" key="1">
    <citation type="submission" date="2020-01" db="EMBL/GenBank/DDBJ databases">
        <title>Genome Sequencing of Three Apophysomyces-Like Fungal Strains Confirms a Novel Fungal Genus in the Mucoromycota with divergent Burkholderia-like Endosymbiotic Bacteria.</title>
        <authorList>
            <person name="Stajich J.E."/>
            <person name="Macias A.M."/>
            <person name="Carter-House D."/>
            <person name="Lovett B."/>
            <person name="Kasson L.R."/>
            <person name="Berry K."/>
            <person name="Grigoriev I."/>
            <person name="Chang Y."/>
            <person name="Spatafora J."/>
            <person name="Kasson M.T."/>
        </authorList>
    </citation>
    <scope>NUCLEOTIDE SEQUENCE</scope>
    <source>
        <strain evidence="2">NRRL A-21654</strain>
    </source>
</reference>
<organism evidence="2 3">
    <name type="scientific">Apophysomyces ossiformis</name>
    <dbReference type="NCBI Taxonomy" id="679940"/>
    <lineage>
        <taxon>Eukaryota</taxon>
        <taxon>Fungi</taxon>
        <taxon>Fungi incertae sedis</taxon>
        <taxon>Mucoromycota</taxon>
        <taxon>Mucoromycotina</taxon>
        <taxon>Mucoromycetes</taxon>
        <taxon>Mucorales</taxon>
        <taxon>Mucorineae</taxon>
        <taxon>Mucoraceae</taxon>
        <taxon>Apophysomyces</taxon>
    </lineage>
</organism>
<sequence>MITVPRHDAHYYDTFYGRESLVDPITVERPTGVSRETYIEPNVSTMVHTTVTPQSIYGAEYLIPDHATSPSNELADPQIRTMSPPTPVKSRLQHFQWPVQVQHASVVEFKPAVATMMGSIESLASPSSANRKGPPSPINPSVATFGNTNTIASQALYTRRDPPVSPMYPTSAGAAMGSTESFMLQSPPNKKNPAQPTKSTSSRQHPQPLPPLVIPPTPVRSVSTPNRHVVTPNQRSSSIQQDSPFLTPSSMTPASSRSGAASPSPLTVSPRTPSPNTLMPSTSSPLSPVKQEKAQANKKQSFVPDSQAEALVHKGIKFHETGQLEKATDLFRQAAIKDFPMGMFLYGVSLRHGWGCKRNEHLAFQYLQKAAEHAVMDLNNFSSAVNTSASKGELIMAIYELGVSFRHGWGCKKNKETAVYFFKIAADLGDADAQNDLGHCYYHGHGVKKDLYMAAKYYRMAEKQGHSIMGNSWIHKSKYDKPK</sequence>
<dbReference type="GO" id="GO:0032153">
    <property type="term" value="C:cell division site"/>
    <property type="evidence" value="ECO:0007669"/>
    <property type="project" value="TreeGrafter"/>
</dbReference>
<evidence type="ECO:0008006" key="4">
    <source>
        <dbReference type="Google" id="ProtNLM"/>
    </source>
</evidence>
<feature type="compositionally biased region" description="Low complexity" evidence="1">
    <location>
        <begin position="274"/>
        <end position="288"/>
    </location>
</feature>
<dbReference type="InterPro" id="IPR011990">
    <property type="entry name" value="TPR-like_helical_dom_sf"/>
</dbReference>
<accession>A0A8H7BER1</accession>
<dbReference type="GO" id="GO:0010972">
    <property type="term" value="P:negative regulation of G2/M transition of mitotic cell cycle"/>
    <property type="evidence" value="ECO:0007669"/>
    <property type="project" value="TreeGrafter"/>
</dbReference>
<evidence type="ECO:0000313" key="3">
    <source>
        <dbReference type="Proteomes" id="UP000605846"/>
    </source>
</evidence>
<feature type="compositionally biased region" description="Polar residues" evidence="1">
    <location>
        <begin position="220"/>
        <end position="252"/>
    </location>
</feature>
<comment type="caution">
    <text evidence="2">The sequence shown here is derived from an EMBL/GenBank/DDBJ whole genome shotgun (WGS) entry which is preliminary data.</text>
</comment>
<feature type="compositionally biased region" description="Polar residues" evidence="1">
    <location>
        <begin position="181"/>
        <end position="205"/>
    </location>
</feature>
<dbReference type="InterPro" id="IPR006597">
    <property type="entry name" value="Sel1-like"/>
</dbReference>
<feature type="region of interest" description="Disordered" evidence="1">
    <location>
        <begin position="181"/>
        <end position="303"/>
    </location>
</feature>
<protein>
    <recommendedName>
        <fullName evidence="4">HCP-like protein</fullName>
    </recommendedName>
</protein>
<dbReference type="PANTHER" id="PTHR43628">
    <property type="entry name" value="ACTIVATOR OF C KINASE PROTEIN 1-RELATED"/>
    <property type="match status" value="1"/>
</dbReference>
<evidence type="ECO:0000256" key="1">
    <source>
        <dbReference type="SAM" id="MobiDB-lite"/>
    </source>
</evidence>
<dbReference type="SMART" id="SM00671">
    <property type="entry name" value="SEL1"/>
    <property type="match status" value="3"/>
</dbReference>
<keyword evidence="3" id="KW-1185">Reference proteome</keyword>
<proteinExistence type="predicted"/>
<name>A0A8H7BER1_9FUNG</name>
<dbReference type="AlphaFoldDB" id="A0A8H7BER1"/>
<gene>
    <name evidence="2" type="ORF">EC973_005778</name>
</gene>
<dbReference type="OrthoDB" id="2148946at2759"/>
<dbReference type="Proteomes" id="UP000605846">
    <property type="component" value="Unassembled WGS sequence"/>
</dbReference>
<dbReference type="Gene3D" id="1.25.40.10">
    <property type="entry name" value="Tetratricopeptide repeat domain"/>
    <property type="match status" value="1"/>
</dbReference>
<dbReference type="Pfam" id="PF08238">
    <property type="entry name" value="Sel1"/>
    <property type="match status" value="3"/>
</dbReference>
<dbReference type="EMBL" id="JABAYA010000335">
    <property type="protein sequence ID" value="KAF7720918.1"/>
    <property type="molecule type" value="Genomic_DNA"/>
</dbReference>